<name>A0A0A9FS09_ARUDO</name>
<evidence type="ECO:0000313" key="1">
    <source>
        <dbReference type="EMBL" id="JAE15620.1"/>
    </source>
</evidence>
<sequence length="76" mass="9179">MGKTIHILMNREHVQHSDCTGLQYTYTQLSLYFLQQHMKWHFYMCIAYELIWPELHNVDCVLKIDLTFDIYTAARP</sequence>
<dbReference type="AlphaFoldDB" id="A0A0A9FS09"/>
<dbReference type="EMBL" id="GBRH01182276">
    <property type="protein sequence ID" value="JAE15620.1"/>
    <property type="molecule type" value="Transcribed_RNA"/>
</dbReference>
<reference evidence="1" key="2">
    <citation type="journal article" date="2015" name="Data Brief">
        <title>Shoot transcriptome of the giant reed, Arundo donax.</title>
        <authorList>
            <person name="Barrero R.A."/>
            <person name="Guerrero F.D."/>
            <person name="Moolhuijzen P."/>
            <person name="Goolsby J.A."/>
            <person name="Tidwell J."/>
            <person name="Bellgard S.E."/>
            <person name="Bellgard M.I."/>
        </authorList>
    </citation>
    <scope>NUCLEOTIDE SEQUENCE</scope>
    <source>
        <tissue evidence="1">Shoot tissue taken approximately 20 cm above the soil surface</tissue>
    </source>
</reference>
<reference evidence="1" key="1">
    <citation type="submission" date="2014-09" db="EMBL/GenBank/DDBJ databases">
        <authorList>
            <person name="Magalhaes I.L.F."/>
            <person name="Oliveira U."/>
            <person name="Santos F.R."/>
            <person name="Vidigal T.H.D.A."/>
            <person name="Brescovit A.D."/>
            <person name="Santos A.J."/>
        </authorList>
    </citation>
    <scope>NUCLEOTIDE SEQUENCE</scope>
    <source>
        <tissue evidence="1">Shoot tissue taken approximately 20 cm above the soil surface</tissue>
    </source>
</reference>
<proteinExistence type="predicted"/>
<protein>
    <submittedName>
        <fullName evidence="1">Uncharacterized protein</fullName>
    </submittedName>
</protein>
<organism evidence="1">
    <name type="scientific">Arundo donax</name>
    <name type="common">Giant reed</name>
    <name type="synonym">Donax arundinaceus</name>
    <dbReference type="NCBI Taxonomy" id="35708"/>
    <lineage>
        <taxon>Eukaryota</taxon>
        <taxon>Viridiplantae</taxon>
        <taxon>Streptophyta</taxon>
        <taxon>Embryophyta</taxon>
        <taxon>Tracheophyta</taxon>
        <taxon>Spermatophyta</taxon>
        <taxon>Magnoliopsida</taxon>
        <taxon>Liliopsida</taxon>
        <taxon>Poales</taxon>
        <taxon>Poaceae</taxon>
        <taxon>PACMAD clade</taxon>
        <taxon>Arundinoideae</taxon>
        <taxon>Arundineae</taxon>
        <taxon>Arundo</taxon>
    </lineage>
</organism>
<accession>A0A0A9FS09</accession>